<evidence type="ECO:0000256" key="2">
    <source>
        <dbReference type="ARBA" id="ARBA00008520"/>
    </source>
</evidence>
<dbReference type="EMBL" id="VDCQ01000086">
    <property type="protein sequence ID" value="TNJ60167.1"/>
    <property type="molecule type" value="Genomic_DNA"/>
</dbReference>
<evidence type="ECO:0000256" key="5">
    <source>
        <dbReference type="SAM" id="MobiDB-lite"/>
    </source>
</evidence>
<dbReference type="InterPro" id="IPR050490">
    <property type="entry name" value="Bact_solute-bd_prot1"/>
</dbReference>
<keyword evidence="8" id="KW-1185">Reference proteome</keyword>
<keyword evidence="6" id="KW-1133">Transmembrane helix</keyword>
<accession>A0A5C4SXB7</accession>
<dbReference type="Pfam" id="PF01547">
    <property type="entry name" value="SBP_bac_1"/>
    <property type="match status" value="1"/>
</dbReference>
<feature type="region of interest" description="Disordered" evidence="5">
    <location>
        <begin position="44"/>
        <end position="67"/>
    </location>
</feature>
<evidence type="ECO:0000313" key="8">
    <source>
        <dbReference type="Proteomes" id="UP000307943"/>
    </source>
</evidence>
<dbReference type="InterPro" id="IPR006059">
    <property type="entry name" value="SBP"/>
</dbReference>
<comment type="subcellular location">
    <subcellularLocation>
        <location evidence="1">Cell envelope</location>
    </subcellularLocation>
</comment>
<keyword evidence="6" id="KW-0812">Transmembrane</keyword>
<gene>
    <name evidence="7" type="ORF">FE784_36335</name>
</gene>
<evidence type="ECO:0000256" key="4">
    <source>
        <dbReference type="ARBA" id="ARBA00022729"/>
    </source>
</evidence>
<dbReference type="Proteomes" id="UP000307943">
    <property type="component" value="Unassembled WGS sequence"/>
</dbReference>
<comment type="similarity">
    <text evidence="2">Belongs to the bacterial solute-binding protein 1 family.</text>
</comment>
<comment type="caution">
    <text evidence="7">The sequence shown here is derived from an EMBL/GenBank/DDBJ whole genome shotgun (WGS) entry which is preliminary data.</text>
</comment>
<dbReference type="PANTHER" id="PTHR43649:SF31">
    <property type="entry name" value="SN-GLYCEROL-3-PHOSPHATE-BINDING PERIPLASMIC PROTEIN UGPB"/>
    <property type="match status" value="1"/>
</dbReference>
<name>A0A5C4SXB7_9BACL</name>
<dbReference type="SUPFAM" id="SSF53850">
    <property type="entry name" value="Periplasmic binding protein-like II"/>
    <property type="match status" value="1"/>
</dbReference>
<keyword evidence="4" id="KW-0732">Signal</keyword>
<dbReference type="PANTHER" id="PTHR43649">
    <property type="entry name" value="ARABINOSE-BINDING PROTEIN-RELATED"/>
    <property type="match status" value="1"/>
</dbReference>
<evidence type="ECO:0000256" key="6">
    <source>
        <dbReference type="SAM" id="Phobius"/>
    </source>
</evidence>
<keyword evidence="3" id="KW-0813">Transport</keyword>
<keyword evidence="6" id="KW-0472">Membrane</keyword>
<dbReference type="OrthoDB" id="9795467at2"/>
<evidence type="ECO:0000256" key="1">
    <source>
        <dbReference type="ARBA" id="ARBA00004196"/>
    </source>
</evidence>
<proteinExistence type="inferred from homology"/>
<protein>
    <submittedName>
        <fullName evidence="7">Extracellular solute-binding protein</fullName>
    </submittedName>
</protein>
<dbReference type="Gene3D" id="3.40.190.10">
    <property type="entry name" value="Periplasmic binding protein-like II"/>
    <property type="match status" value="1"/>
</dbReference>
<dbReference type="AlphaFoldDB" id="A0A5C4SXB7"/>
<organism evidence="7 8">
    <name type="scientific">Paenibacillus hemerocallicola</name>
    <dbReference type="NCBI Taxonomy" id="1172614"/>
    <lineage>
        <taxon>Bacteria</taxon>
        <taxon>Bacillati</taxon>
        <taxon>Bacillota</taxon>
        <taxon>Bacilli</taxon>
        <taxon>Bacillales</taxon>
        <taxon>Paenibacillaceae</taxon>
        <taxon>Paenibacillus</taxon>
    </lineage>
</organism>
<reference evidence="7 8" key="1">
    <citation type="submission" date="2019-05" db="EMBL/GenBank/DDBJ databases">
        <title>We sequenced the genome of Paenibacillus hemerocallicola KCTC 33185 for further insight into its adaptation and study the phylogeny of Paenibacillus.</title>
        <authorList>
            <person name="Narsing Rao M.P."/>
        </authorList>
    </citation>
    <scope>NUCLEOTIDE SEQUENCE [LARGE SCALE GENOMIC DNA]</scope>
    <source>
        <strain evidence="7 8">KCTC 33185</strain>
    </source>
</reference>
<dbReference type="GO" id="GO:0030313">
    <property type="term" value="C:cell envelope"/>
    <property type="evidence" value="ECO:0007669"/>
    <property type="project" value="UniProtKB-SubCell"/>
</dbReference>
<feature type="transmembrane region" description="Helical" evidence="6">
    <location>
        <begin position="20"/>
        <end position="36"/>
    </location>
</feature>
<evidence type="ECO:0000313" key="7">
    <source>
        <dbReference type="EMBL" id="TNJ60167.1"/>
    </source>
</evidence>
<sequence length="465" mass="51509">MNAAGQDYARIGRDCGLKRYFTIFIVIFIVAAVLSACGREEDGKAAEGDGGGISNRNGDQAETADTGDSGATELIFFSENGMSGKIFDDNYGNAIRKAFPAYTIKYIQKANGTSMDDLLAAGTHIDIYLDSIGNYESRLFSRKLQYDMTDLIKKHNIDLSLLEPTVVDAVKQASGGRMYGIPVLSSNLALFYNQDLFDTFSVPYPKAGMTWDEVLELAKKLTRMDGGKQIYGFAAYNAMVNLSPLSIQHADLKTEKPTILSDERWRTLFDTAFVKPAQDSGYREGMRTLKDLPGLNQFAKDQSLAMLVYLNTLPTSVPTELKTMKWDILPLPVFADMRDVGSQLLPTYFGLTTLTQNKDAAMKVLKYMVSEPYQNHIAGKGLIPVLNTDGVKRRLGQDTEFKDKNYAAFLQNKPAPIAPKTEYDAKLVSIYRKQMFPLAVGDTDFNTAFRAAEEEAIKAIADSKK</sequence>
<evidence type="ECO:0000256" key="3">
    <source>
        <dbReference type="ARBA" id="ARBA00022448"/>
    </source>
</evidence>